<evidence type="ECO:0000256" key="1">
    <source>
        <dbReference type="SAM" id="MobiDB-lite"/>
    </source>
</evidence>
<feature type="compositionally biased region" description="Polar residues" evidence="1">
    <location>
        <begin position="51"/>
        <end position="61"/>
    </location>
</feature>
<reference evidence="3 4" key="1">
    <citation type="submission" date="2019-05" db="EMBL/GenBank/DDBJ databases">
        <title>Emergence of the Ug99 lineage of the wheat stem rust pathogen through somatic hybridization.</title>
        <authorList>
            <person name="Li F."/>
            <person name="Upadhyaya N.M."/>
            <person name="Sperschneider J."/>
            <person name="Matny O."/>
            <person name="Nguyen-Phuc H."/>
            <person name="Mago R."/>
            <person name="Raley C."/>
            <person name="Miller M.E."/>
            <person name="Silverstein K.A.T."/>
            <person name="Henningsen E."/>
            <person name="Hirsch C.D."/>
            <person name="Visser B."/>
            <person name="Pretorius Z.A."/>
            <person name="Steffenson B.J."/>
            <person name="Schwessinger B."/>
            <person name="Dodds P.N."/>
            <person name="Figueroa M."/>
        </authorList>
    </citation>
    <scope>NUCLEOTIDE SEQUENCE [LARGE SCALE GENOMIC DNA]</scope>
    <source>
        <strain evidence="3 4">Ug99</strain>
    </source>
</reference>
<evidence type="ECO:0000256" key="2">
    <source>
        <dbReference type="SAM" id="SignalP"/>
    </source>
</evidence>
<sequence>MFGKTLLNLFLILGIVKVFPSLALPLNGEVTRPLLGNSSSASQRARSTASETPPTQVQQMVRSGDEQNKGHSTGYQADLDKALAGEDTFCKTAATIGCMPCRDDFLLN</sequence>
<feature type="region of interest" description="Disordered" evidence="1">
    <location>
        <begin position="35"/>
        <end position="74"/>
    </location>
</feature>
<name>A0A5B0MQW4_PUCGR</name>
<dbReference type="Proteomes" id="UP000325313">
    <property type="component" value="Unassembled WGS sequence"/>
</dbReference>
<feature type="signal peptide" evidence="2">
    <location>
        <begin position="1"/>
        <end position="23"/>
    </location>
</feature>
<evidence type="ECO:0000313" key="3">
    <source>
        <dbReference type="EMBL" id="KAA1078518.1"/>
    </source>
</evidence>
<feature type="chain" id="PRO_5022950369" evidence="2">
    <location>
        <begin position="24"/>
        <end position="108"/>
    </location>
</feature>
<accession>A0A5B0MQW4</accession>
<dbReference type="AlphaFoldDB" id="A0A5B0MQW4"/>
<comment type="caution">
    <text evidence="3">The sequence shown here is derived from an EMBL/GenBank/DDBJ whole genome shotgun (WGS) entry which is preliminary data.</text>
</comment>
<keyword evidence="2" id="KW-0732">Signal</keyword>
<proteinExistence type="predicted"/>
<gene>
    <name evidence="3" type="ORF">PGTUg99_003756</name>
</gene>
<evidence type="ECO:0000313" key="4">
    <source>
        <dbReference type="Proteomes" id="UP000325313"/>
    </source>
</evidence>
<protein>
    <submittedName>
        <fullName evidence="3">Uncharacterized protein</fullName>
    </submittedName>
</protein>
<organism evidence="3 4">
    <name type="scientific">Puccinia graminis f. sp. tritici</name>
    <dbReference type="NCBI Taxonomy" id="56615"/>
    <lineage>
        <taxon>Eukaryota</taxon>
        <taxon>Fungi</taxon>
        <taxon>Dikarya</taxon>
        <taxon>Basidiomycota</taxon>
        <taxon>Pucciniomycotina</taxon>
        <taxon>Pucciniomycetes</taxon>
        <taxon>Pucciniales</taxon>
        <taxon>Pucciniaceae</taxon>
        <taxon>Puccinia</taxon>
    </lineage>
</organism>
<dbReference type="EMBL" id="VDEP01000450">
    <property type="protein sequence ID" value="KAA1078518.1"/>
    <property type="molecule type" value="Genomic_DNA"/>
</dbReference>
<feature type="compositionally biased region" description="Low complexity" evidence="1">
    <location>
        <begin position="38"/>
        <end position="50"/>
    </location>
</feature>